<dbReference type="Proteomes" id="UP000831537">
    <property type="component" value="Chromosome"/>
</dbReference>
<dbReference type="PROSITE" id="PS50995">
    <property type="entry name" value="HTH_MARR_2"/>
    <property type="match status" value="1"/>
</dbReference>
<dbReference type="Pfam" id="PF12802">
    <property type="entry name" value="MarR_2"/>
    <property type="match status" value="1"/>
</dbReference>
<dbReference type="PANTHER" id="PTHR42756">
    <property type="entry name" value="TRANSCRIPTIONAL REGULATOR, MARR"/>
    <property type="match status" value="1"/>
</dbReference>
<evidence type="ECO:0000313" key="5">
    <source>
        <dbReference type="EMBL" id="UOQ84905.1"/>
    </source>
</evidence>
<keyword evidence="6" id="KW-1185">Reference proteome</keyword>
<keyword evidence="1" id="KW-0805">Transcription regulation</keyword>
<sequence>MQEPHTFFYQLILLYRPFEKKLNDLLQQHDLHRAQWIILYYLSNFGPSTNVEISTYQGVEKPTITRTMSRLEALGLVTHRQGNDKREKKMMVTDYGNHVYLKVRQSIDQFEKEILAGISEEDQVETMRIFKEIRKNLTK</sequence>
<accession>A0ABY4GLS2</accession>
<proteinExistence type="predicted"/>
<dbReference type="InterPro" id="IPR000835">
    <property type="entry name" value="HTH_MarR-typ"/>
</dbReference>
<dbReference type="SMART" id="SM00347">
    <property type="entry name" value="HTH_MARR"/>
    <property type="match status" value="1"/>
</dbReference>
<dbReference type="Gene3D" id="1.10.10.10">
    <property type="entry name" value="Winged helix-like DNA-binding domain superfamily/Winged helix DNA-binding domain"/>
    <property type="match status" value="1"/>
</dbReference>
<dbReference type="InterPro" id="IPR036390">
    <property type="entry name" value="WH_DNA-bd_sf"/>
</dbReference>
<organism evidence="5 6">
    <name type="scientific">Gracilibacillus salinarum</name>
    <dbReference type="NCBI Taxonomy" id="2932255"/>
    <lineage>
        <taxon>Bacteria</taxon>
        <taxon>Bacillati</taxon>
        <taxon>Bacillota</taxon>
        <taxon>Bacilli</taxon>
        <taxon>Bacillales</taxon>
        <taxon>Bacillaceae</taxon>
        <taxon>Gracilibacillus</taxon>
    </lineage>
</organism>
<dbReference type="PRINTS" id="PR00598">
    <property type="entry name" value="HTHMARR"/>
</dbReference>
<dbReference type="InterPro" id="IPR036388">
    <property type="entry name" value="WH-like_DNA-bd_sf"/>
</dbReference>
<dbReference type="PANTHER" id="PTHR42756:SF1">
    <property type="entry name" value="TRANSCRIPTIONAL REPRESSOR OF EMRAB OPERON"/>
    <property type="match status" value="1"/>
</dbReference>
<evidence type="ECO:0000256" key="3">
    <source>
        <dbReference type="ARBA" id="ARBA00023163"/>
    </source>
</evidence>
<feature type="domain" description="HTH marR-type" evidence="4">
    <location>
        <begin position="4"/>
        <end position="135"/>
    </location>
</feature>
<dbReference type="RefSeq" id="WP_244743387.1">
    <property type="nucleotide sequence ID" value="NZ_CP095071.1"/>
</dbReference>
<evidence type="ECO:0000259" key="4">
    <source>
        <dbReference type="PROSITE" id="PS50995"/>
    </source>
</evidence>
<dbReference type="SUPFAM" id="SSF46785">
    <property type="entry name" value="Winged helix' DNA-binding domain"/>
    <property type="match status" value="1"/>
</dbReference>
<reference evidence="5 6" key="1">
    <citation type="submission" date="2022-04" db="EMBL/GenBank/DDBJ databases">
        <title>Gracilibacillus sp. isolated from saltern.</title>
        <authorList>
            <person name="Won M."/>
            <person name="Lee C.-M."/>
            <person name="Woen H.-Y."/>
            <person name="Kwon S.-W."/>
        </authorList>
    </citation>
    <scope>NUCLEOTIDE SEQUENCE [LARGE SCALE GENOMIC DNA]</scope>
    <source>
        <strain evidence="5 6">SSPM10-3</strain>
    </source>
</reference>
<keyword evidence="3" id="KW-0804">Transcription</keyword>
<dbReference type="EMBL" id="CP095071">
    <property type="protein sequence ID" value="UOQ84905.1"/>
    <property type="molecule type" value="Genomic_DNA"/>
</dbReference>
<evidence type="ECO:0000256" key="2">
    <source>
        <dbReference type="ARBA" id="ARBA00023125"/>
    </source>
</evidence>
<keyword evidence="2" id="KW-0238">DNA-binding</keyword>
<protein>
    <submittedName>
        <fullName evidence="5">MarR family transcriptional regulator</fullName>
    </submittedName>
</protein>
<name>A0ABY4GLS2_9BACI</name>
<gene>
    <name evidence="5" type="ORF">MUN87_20005</name>
</gene>
<evidence type="ECO:0000313" key="6">
    <source>
        <dbReference type="Proteomes" id="UP000831537"/>
    </source>
</evidence>
<evidence type="ECO:0000256" key="1">
    <source>
        <dbReference type="ARBA" id="ARBA00023015"/>
    </source>
</evidence>